<dbReference type="Pfam" id="PF03171">
    <property type="entry name" value="2OG-FeII_Oxy"/>
    <property type="match status" value="1"/>
</dbReference>
<keyword evidence="1" id="KW-0560">Oxidoreductase</keyword>
<dbReference type="PRINTS" id="PR00682">
    <property type="entry name" value="IPNSYNTHASE"/>
</dbReference>
<dbReference type="EMBL" id="CAXLJM020000170">
    <property type="protein sequence ID" value="CAL8148318.1"/>
    <property type="molecule type" value="Genomic_DNA"/>
</dbReference>
<protein>
    <recommendedName>
        <fullName evidence="2">Fe2OG dioxygenase domain-containing protein</fullName>
    </recommendedName>
</protein>
<evidence type="ECO:0000259" key="2">
    <source>
        <dbReference type="PROSITE" id="PS51471"/>
    </source>
</evidence>
<evidence type="ECO:0000256" key="1">
    <source>
        <dbReference type="RuleBase" id="RU003682"/>
    </source>
</evidence>
<dbReference type="InterPro" id="IPR027443">
    <property type="entry name" value="IPNS-like_sf"/>
</dbReference>
<dbReference type="Gene3D" id="2.60.120.330">
    <property type="entry name" value="B-lactam Antibiotic, Isopenicillin N Synthase, Chain"/>
    <property type="match status" value="1"/>
</dbReference>
<name>A0ABP1SAY2_9HEXA</name>
<dbReference type="PROSITE" id="PS51471">
    <property type="entry name" value="FE2OG_OXY"/>
    <property type="match status" value="1"/>
</dbReference>
<dbReference type="InterPro" id="IPR005123">
    <property type="entry name" value="Oxoglu/Fe-dep_dioxygenase_dom"/>
</dbReference>
<feature type="domain" description="Fe2OG dioxygenase" evidence="2">
    <location>
        <begin position="167"/>
        <end position="275"/>
    </location>
</feature>
<dbReference type="Pfam" id="PF14226">
    <property type="entry name" value="DIOX_N"/>
    <property type="match status" value="1"/>
</dbReference>
<dbReference type="PANTHER" id="PTHR47990">
    <property type="entry name" value="2-OXOGLUTARATE (2OG) AND FE(II)-DEPENDENT OXYGENASE SUPERFAMILY PROTEIN-RELATED"/>
    <property type="match status" value="1"/>
</dbReference>
<dbReference type="SUPFAM" id="SSF51197">
    <property type="entry name" value="Clavaminate synthase-like"/>
    <property type="match status" value="1"/>
</dbReference>
<comment type="caution">
    <text evidence="3">The sequence shown here is derived from an EMBL/GenBank/DDBJ whole genome shotgun (WGS) entry which is preliminary data.</text>
</comment>
<evidence type="ECO:0000313" key="3">
    <source>
        <dbReference type="EMBL" id="CAL8148318.1"/>
    </source>
</evidence>
<keyword evidence="1" id="KW-0479">Metal-binding</keyword>
<reference evidence="3 4" key="1">
    <citation type="submission" date="2024-08" db="EMBL/GenBank/DDBJ databases">
        <authorList>
            <person name="Cucini C."/>
            <person name="Frati F."/>
        </authorList>
    </citation>
    <scope>NUCLEOTIDE SEQUENCE [LARGE SCALE GENOMIC DNA]</scope>
</reference>
<gene>
    <name evidence="3" type="ORF">ODALV1_LOCUS31386</name>
</gene>
<comment type="similarity">
    <text evidence="1">Belongs to the iron/ascorbate-dependent oxidoreductase family.</text>
</comment>
<keyword evidence="1" id="KW-0408">Iron</keyword>
<sequence>MEYIPVVDLSKLTGSNKISEADWVSTAEEIYRALSGIGFAYLLNHGISKEIIDKAFFSSRKFFELPENVKDKSLKDISKSYNGYAKPGQELLNAGSTFEIRESYDFCGNLRYYPEACDEFGPALMALEEASKPLVKDLLRALAISLTLDDRDYFVTRSKGLNDINIESLSTFRTLYYPSIGDTISPGTVRCADHTDYGILTLLFQDDMGGLEVKSVSGKWVPANPIPGTILLNTGDLLEFWSGGKFPATHHQVMIPEAEIKRRTPRQSIVYFVHPDDHVCVSPLTGNSAEYATVTAKEHAKQKLASSYKY</sequence>
<evidence type="ECO:0000313" key="4">
    <source>
        <dbReference type="Proteomes" id="UP001642540"/>
    </source>
</evidence>
<dbReference type="InterPro" id="IPR026992">
    <property type="entry name" value="DIOX_N"/>
</dbReference>
<dbReference type="InterPro" id="IPR044861">
    <property type="entry name" value="IPNS-like_FE2OG_OXY"/>
</dbReference>
<dbReference type="InterPro" id="IPR050231">
    <property type="entry name" value="Iron_ascorbate_oxido_reductase"/>
</dbReference>
<dbReference type="Proteomes" id="UP001642540">
    <property type="component" value="Unassembled WGS sequence"/>
</dbReference>
<organism evidence="3 4">
    <name type="scientific">Orchesella dallaii</name>
    <dbReference type="NCBI Taxonomy" id="48710"/>
    <lineage>
        <taxon>Eukaryota</taxon>
        <taxon>Metazoa</taxon>
        <taxon>Ecdysozoa</taxon>
        <taxon>Arthropoda</taxon>
        <taxon>Hexapoda</taxon>
        <taxon>Collembola</taxon>
        <taxon>Entomobryomorpha</taxon>
        <taxon>Entomobryoidea</taxon>
        <taxon>Orchesellidae</taxon>
        <taxon>Orchesellinae</taxon>
        <taxon>Orchesella</taxon>
    </lineage>
</organism>
<proteinExistence type="inferred from homology"/>
<keyword evidence="4" id="KW-1185">Reference proteome</keyword>
<accession>A0ABP1SAY2</accession>